<dbReference type="Gramene" id="Manes.16G063900.1.v8.1">
    <property type="protein sequence ID" value="Manes.16G063900.1.v8.1.CDS"/>
    <property type="gene ID" value="Manes.16G063900.v8.1"/>
</dbReference>
<dbReference type="InterPro" id="IPR027443">
    <property type="entry name" value="IPNS-like_sf"/>
</dbReference>
<evidence type="ECO:0000256" key="7">
    <source>
        <dbReference type="ARBA" id="ARBA00037909"/>
    </source>
</evidence>
<comment type="pathway">
    <text evidence="2">Hormone biosynthesis.</text>
</comment>
<keyword evidence="3 10" id="KW-0479">Metal-binding</keyword>
<dbReference type="GO" id="GO:0009686">
    <property type="term" value="P:gibberellin biosynthetic process"/>
    <property type="evidence" value="ECO:0000318"/>
    <property type="project" value="GO_Central"/>
</dbReference>
<dbReference type="EMBL" id="CM004402">
    <property type="protein sequence ID" value="OAY26650.1"/>
    <property type="molecule type" value="Genomic_DNA"/>
</dbReference>
<protein>
    <recommendedName>
        <fullName evidence="9">gibberellin 3beta-dioxygenase</fullName>
        <ecNumber evidence="9">1.14.11.15</ecNumber>
    </recommendedName>
</protein>
<dbReference type="PANTHER" id="PTHR47990">
    <property type="entry name" value="2-OXOGLUTARATE (2OG) AND FE(II)-DEPENDENT OXYGENASE SUPERFAMILY PROTEIN-RELATED"/>
    <property type="match status" value="1"/>
</dbReference>
<dbReference type="OMA" id="KNLQIGP"/>
<evidence type="ECO:0000256" key="9">
    <source>
        <dbReference type="ARBA" id="ARBA00066695"/>
    </source>
</evidence>
<dbReference type="PROSITE" id="PS51471">
    <property type="entry name" value="FE2OG_OXY"/>
    <property type="match status" value="1"/>
</dbReference>
<dbReference type="EC" id="1.14.11.15" evidence="9"/>
<dbReference type="InterPro" id="IPR044861">
    <property type="entry name" value="IPNS-like_FE2OG_OXY"/>
</dbReference>
<keyword evidence="4" id="KW-0223">Dioxygenase</keyword>
<reference evidence="13" key="1">
    <citation type="journal article" date="2016" name="Nat. Biotechnol.">
        <title>Sequencing wild and cultivated cassava and related species reveals extensive interspecific hybridization and genetic diversity.</title>
        <authorList>
            <person name="Bredeson J.V."/>
            <person name="Lyons J.B."/>
            <person name="Prochnik S.E."/>
            <person name="Wu G.A."/>
            <person name="Ha C.M."/>
            <person name="Edsinger-Gonzales E."/>
            <person name="Grimwood J."/>
            <person name="Schmutz J."/>
            <person name="Rabbi I.Y."/>
            <person name="Egesi C."/>
            <person name="Nauluvula P."/>
            <person name="Lebot V."/>
            <person name="Ndunguru J."/>
            <person name="Mkamilo G."/>
            <person name="Bart R.S."/>
            <person name="Setter T.L."/>
            <person name="Gleadow R.M."/>
            <person name="Kulakow P."/>
            <person name="Ferguson M.E."/>
            <person name="Rounsley S."/>
            <person name="Rokhsar D.S."/>
        </authorList>
    </citation>
    <scope>NUCLEOTIDE SEQUENCE [LARGE SCALE GENOMIC DNA]</scope>
    <source>
        <strain evidence="13">cv. AM560-2</strain>
    </source>
</reference>
<evidence type="ECO:0000313" key="12">
    <source>
        <dbReference type="EMBL" id="OAY26650.1"/>
    </source>
</evidence>
<dbReference type="FunFam" id="2.60.120.330:FF:000013">
    <property type="entry name" value="Gibberellin 3-beta-dioxygenase 1"/>
    <property type="match status" value="1"/>
</dbReference>
<keyword evidence="13" id="KW-1185">Reference proteome</keyword>
<dbReference type="Pfam" id="PF03171">
    <property type="entry name" value="2OG-FeII_Oxy"/>
    <property type="match status" value="1"/>
</dbReference>
<dbReference type="AlphaFoldDB" id="A0A2C9U9I5"/>
<dbReference type="InterPro" id="IPR026992">
    <property type="entry name" value="DIOX_N"/>
</dbReference>
<keyword evidence="6 10" id="KW-0408">Iron</keyword>
<comment type="pathway">
    <text evidence="7">Plant hormone biosynthesis; gibberellin biosynthesis.</text>
</comment>
<evidence type="ECO:0000256" key="2">
    <source>
        <dbReference type="ARBA" id="ARBA00004972"/>
    </source>
</evidence>
<dbReference type="InterPro" id="IPR005123">
    <property type="entry name" value="Oxoglu/Fe-dep_dioxygenase_dom"/>
</dbReference>
<dbReference type="GO" id="GO:0009416">
    <property type="term" value="P:response to light stimulus"/>
    <property type="evidence" value="ECO:0000318"/>
    <property type="project" value="GO_Central"/>
</dbReference>
<dbReference type="OrthoDB" id="288590at2759"/>
<evidence type="ECO:0000256" key="8">
    <source>
        <dbReference type="ARBA" id="ARBA00061560"/>
    </source>
</evidence>
<evidence type="ECO:0000256" key="6">
    <source>
        <dbReference type="ARBA" id="ARBA00023004"/>
    </source>
</evidence>
<comment type="cofactor">
    <cofactor evidence="1">
        <name>L-ascorbate</name>
        <dbReference type="ChEBI" id="CHEBI:38290"/>
    </cofactor>
</comment>
<evidence type="ECO:0000256" key="10">
    <source>
        <dbReference type="RuleBase" id="RU003682"/>
    </source>
</evidence>
<dbReference type="GO" id="GO:0046872">
    <property type="term" value="F:metal ion binding"/>
    <property type="evidence" value="ECO:0007669"/>
    <property type="project" value="UniProtKB-KW"/>
</dbReference>
<proteinExistence type="inferred from homology"/>
<evidence type="ECO:0000313" key="13">
    <source>
        <dbReference type="Proteomes" id="UP000091857"/>
    </source>
</evidence>
<dbReference type="Gene3D" id="2.60.120.330">
    <property type="entry name" value="B-lactam Antibiotic, Isopenicillin N Synthase, Chain"/>
    <property type="match status" value="1"/>
</dbReference>
<dbReference type="Proteomes" id="UP000091857">
    <property type="component" value="Chromosome 16"/>
</dbReference>
<dbReference type="Pfam" id="PF14226">
    <property type="entry name" value="DIOX_N"/>
    <property type="match status" value="1"/>
</dbReference>
<evidence type="ECO:0000256" key="3">
    <source>
        <dbReference type="ARBA" id="ARBA00022723"/>
    </source>
</evidence>
<evidence type="ECO:0000256" key="5">
    <source>
        <dbReference type="ARBA" id="ARBA00023002"/>
    </source>
</evidence>
<accession>A0A2C9U9I5</accession>
<organism evidence="12 13">
    <name type="scientific">Manihot esculenta</name>
    <name type="common">Cassava</name>
    <name type="synonym">Jatropha manihot</name>
    <dbReference type="NCBI Taxonomy" id="3983"/>
    <lineage>
        <taxon>Eukaryota</taxon>
        <taxon>Viridiplantae</taxon>
        <taxon>Streptophyta</taxon>
        <taxon>Embryophyta</taxon>
        <taxon>Tracheophyta</taxon>
        <taxon>Spermatophyta</taxon>
        <taxon>Magnoliopsida</taxon>
        <taxon>eudicotyledons</taxon>
        <taxon>Gunneridae</taxon>
        <taxon>Pentapetalae</taxon>
        <taxon>rosids</taxon>
        <taxon>fabids</taxon>
        <taxon>Malpighiales</taxon>
        <taxon>Euphorbiaceae</taxon>
        <taxon>Crotonoideae</taxon>
        <taxon>Manihoteae</taxon>
        <taxon>Manihot</taxon>
    </lineage>
</organism>
<evidence type="ECO:0000256" key="4">
    <source>
        <dbReference type="ARBA" id="ARBA00022964"/>
    </source>
</evidence>
<name>A0A2C9U9I5_MANES</name>
<dbReference type="InterPro" id="IPR050231">
    <property type="entry name" value="Iron_ascorbate_oxido_reductase"/>
</dbReference>
<dbReference type="STRING" id="3983.A0A2C9U9I5"/>
<gene>
    <name evidence="12" type="ORF">MANES_16G063900v8</name>
</gene>
<dbReference type="SUPFAM" id="SSF51197">
    <property type="entry name" value="Clavaminate synthase-like"/>
    <property type="match status" value="1"/>
</dbReference>
<evidence type="ECO:0000259" key="11">
    <source>
        <dbReference type="PROSITE" id="PS51471"/>
    </source>
</evidence>
<comment type="caution">
    <text evidence="12">The sequence shown here is derived from an EMBL/GenBank/DDBJ whole genome shotgun (WGS) entry which is preliminary data.</text>
</comment>
<sequence length="352" mass="39987">MSSISESRNNPILLNHIIPLDFNNVLDLPDSHAWTLFSDDSLTHHSIPLIDLAHPHSLSLIRQACETWGMFQVTNHCIPVTLFHQIESQTQRLFALPANRKLLTLRSPDGFTGYGLARISSFFPKQMWYEGFTIMGSPEQHACQLWPNDHTIFCDVMEEYQQEMKKLSHRLSGLMFKSLGLNPEDISWFRTINHPQHHQAVLQLNSYPVCPDPSRAMGLPSHTDSSFITVLHQSNVTGLQVLGDGGIGWVPVHPVEGALVVNVGDLMHIISNGRFKSAQHRALVNNTRHRTSIAYFFGPPRDVKISPLMKLIDLDHPKIYQPVTWKEYLDIKATHFDKALELIQYDAFSGME</sequence>
<comment type="similarity">
    <text evidence="8">Belongs to the iron/ascorbate-dependent oxidoreductase family. GA3OX subfamily.</text>
</comment>
<evidence type="ECO:0000256" key="1">
    <source>
        <dbReference type="ARBA" id="ARBA00001961"/>
    </source>
</evidence>
<dbReference type="GO" id="GO:0016707">
    <property type="term" value="F:gibberellin 3-beta-dioxygenase activity"/>
    <property type="evidence" value="ECO:0000318"/>
    <property type="project" value="GO_Central"/>
</dbReference>
<feature type="domain" description="Fe2OG dioxygenase" evidence="11">
    <location>
        <begin position="197"/>
        <end position="299"/>
    </location>
</feature>
<keyword evidence="5 10" id="KW-0560">Oxidoreductase</keyword>